<organism evidence="2 3">
    <name type="scientific">Burkholderia lata (strain ATCC 17760 / DSM 23089 / LMG 22485 / NCIMB 9086 / R18194 / 383)</name>
    <dbReference type="NCBI Taxonomy" id="482957"/>
    <lineage>
        <taxon>Bacteria</taxon>
        <taxon>Pseudomonadati</taxon>
        <taxon>Pseudomonadota</taxon>
        <taxon>Betaproteobacteria</taxon>
        <taxon>Burkholderiales</taxon>
        <taxon>Burkholderiaceae</taxon>
        <taxon>Burkholderia</taxon>
        <taxon>Burkholderia cepacia complex</taxon>
    </lineage>
</organism>
<dbReference type="Proteomes" id="UP000494174">
    <property type="component" value="Unassembled WGS sequence"/>
</dbReference>
<keyword evidence="1" id="KW-0472">Membrane</keyword>
<feature type="transmembrane region" description="Helical" evidence="1">
    <location>
        <begin position="194"/>
        <end position="218"/>
    </location>
</feature>
<evidence type="ECO:0000313" key="2">
    <source>
        <dbReference type="EMBL" id="VWC45494.1"/>
    </source>
</evidence>
<feature type="transmembrane region" description="Helical" evidence="1">
    <location>
        <begin position="12"/>
        <end position="33"/>
    </location>
</feature>
<dbReference type="AlphaFoldDB" id="A0A6P2S6X4"/>
<dbReference type="EMBL" id="CABVPU010000051">
    <property type="protein sequence ID" value="VWC45494.1"/>
    <property type="molecule type" value="Genomic_DNA"/>
</dbReference>
<evidence type="ECO:0000256" key="1">
    <source>
        <dbReference type="SAM" id="Phobius"/>
    </source>
</evidence>
<protein>
    <submittedName>
        <fullName evidence="2">Uncharacterized protein</fullName>
    </submittedName>
</protein>
<feature type="transmembrane region" description="Helical" evidence="1">
    <location>
        <begin position="102"/>
        <end position="121"/>
    </location>
</feature>
<accession>A0A6P2S6X4</accession>
<gene>
    <name evidence="2" type="ORF">BLA15945_07422</name>
</gene>
<evidence type="ECO:0000313" key="3">
    <source>
        <dbReference type="Proteomes" id="UP000494174"/>
    </source>
</evidence>
<sequence>MLQVLMSRTLDIYIAIVTGFATGIPCTLLGIAIDRLSKKRSEGQASPGGVPQNGLTIEQAIQVRVKIQVSGGGAARGDQLVWGMLIAATCIAYLFLRQQVLFVAMVSTFAVVGVWIGVAAHSLYRGYFRGVGWWFYMIGMLAFVAVGVVPIILAAQAPEYAPSHFAEWQAYVKDYGVDGLRRAGELNGQNVTWLLSHVAGVALVFVAIRDAVLSMFFYASVSGRNDQNTVDRLPIWAARHAVKSIRGLVWLVVTLVLAYFMVNGSAYVFYVQKFPVLVNELMTYVLYGARGVRQ</sequence>
<keyword evidence="1" id="KW-1133">Transmembrane helix</keyword>
<name>A0A6P2S6X4_BURL3</name>
<proteinExistence type="predicted"/>
<reference evidence="2 3" key="1">
    <citation type="submission" date="2019-09" db="EMBL/GenBank/DDBJ databases">
        <authorList>
            <person name="Depoorter E."/>
        </authorList>
    </citation>
    <scope>NUCLEOTIDE SEQUENCE [LARGE SCALE GENOMIC DNA]</scope>
    <source>
        <strain evidence="2">R-15945</strain>
    </source>
</reference>
<feature type="transmembrane region" description="Helical" evidence="1">
    <location>
        <begin position="248"/>
        <end position="270"/>
    </location>
</feature>
<keyword evidence="1" id="KW-0812">Transmembrane</keyword>
<feature type="transmembrane region" description="Helical" evidence="1">
    <location>
        <begin position="133"/>
        <end position="155"/>
    </location>
</feature>
<feature type="transmembrane region" description="Helical" evidence="1">
    <location>
        <begin position="80"/>
        <end position="96"/>
    </location>
</feature>